<dbReference type="Gene3D" id="3.40.190.10">
    <property type="entry name" value="Periplasmic binding protein-like II"/>
    <property type="match status" value="1"/>
</dbReference>
<evidence type="ECO:0008006" key="7">
    <source>
        <dbReference type="Google" id="ProtNLM"/>
    </source>
</evidence>
<gene>
    <name evidence="5" type="ORF">Vau01_020960</name>
</gene>
<evidence type="ECO:0000313" key="5">
    <source>
        <dbReference type="EMBL" id="GIJ54580.1"/>
    </source>
</evidence>
<evidence type="ECO:0000256" key="2">
    <source>
        <dbReference type="ARBA" id="ARBA00022448"/>
    </source>
</evidence>
<dbReference type="Pfam" id="PF13416">
    <property type="entry name" value="SBP_bac_8"/>
    <property type="match status" value="1"/>
</dbReference>
<name>A0A8J4DXJ0_9ACTN</name>
<dbReference type="RefSeq" id="WP_203989859.1">
    <property type="nucleotide sequence ID" value="NZ_BOPG01000012.1"/>
</dbReference>
<dbReference type="PANTHER" id="PTHR43649:SF34">
    <property type="entry name" value="ABC TRANSPORTER PERIPLASMIC-BINDING PROTEIN YCJN-RELATED"/>
    <property type="match status" value="1"/>
</dbReference>
<proteinExistence type="inferred from homology"/>
<sequence length="431" mass="45484">MSVTRRSLLGLLAATPILAACAPSGGSSDSGSKSGLSDDGVKEFPLTSWSANEAVTKEPLATIITKYTGANAGTSISSPSYPYNDYLNQLLLQVRGGELRGAVQLDVAWLATLAATGKLADIASVTEGVDYTEASLELGKVNGKQYAVPWTQAGIGLIANSELLQRAGVTSMPKTIDEFEAALRAVKGLGGGPNSGIVPWAAMTKVDQLKDVLPWMWVFGSPIVDNGKIVIGDDASVAAITWYKKLYDEKLIAPDINRFDARALMSQGRTAFYEDAIGGKATVLKSSPDPALGSKLKPFARPVRKSGDKPRHLAWGHVVAVIDGPAAYAAAQFAKTITADPAYTTDWFAKTGLPPTTKKGLADQKVQTDTFTVDFTREIAANASASPFWGYPSFSQMEKVLAEQVQAILIGKATPAAGLAEAQKQMTALAK</sequence>
<dbReference type="EMBL" id="BOPG01000012">
    <property type="protein sequence ID" value="GIJ54580.1"/>
    <property type="molecule type" value="Genomic_DNA"/>
</dbReference>
<accession>A0A8J4DXJ0</accession>
<comment type="similarity">
    <text evidence="1">Belongs to the bacterial solute-binding protein 1 family.</text>
</comment>
<reference evidence="5" key="1">
    <citation type="submission" date="2021-01" db="EMBL/GenBank/DDBJ databases">
        <title>Whole genome shotgun sequence of Virgisporangium aurantiacum NBRC 16421.</title>
        <authorList>
            <person name="Komaki H."/>
            <person name="Tamura T."/>
        </authorList>
    </citation>
    <scope>NUCLEOTIDE SEQUENCE</scope>
    <source>
        <strain evidence="5">NBRC 16421</strain>
    </source>
</reference>
<protein>
    <recommendedName>
        <fullName evidence="7">Carbohydrate ABC transporter substrate-binding protein, CUT1 family</fullName>
    </recommendedName>
</protein>
<evidence type="ECO:0000256" key="1">
    <source>
        <dbReference type="ARBA" id="ARBA00008520"/>
    </source>
</evidence>
<dbReference type="AlphaFoldDB" id="A0A8J4DXJ0"/>
<dbReference type="InterPro" id="IPR050490">
    <property type="entry name" value="Bact_solute-bd_prot1"/>
</dbReference>
<evidence type="ECO:0000256" key="3">
    <source>
        <dbReference type="ARBA" id="ARBA00022729"/>
    </source>
</evidence>
<keyword evidence="2" id="KW-0813">Transport</keyword>
<organism evidence="5 6">
    <name type="scientific">Virgisporangium aurantiacum</name>
    <dbReference type="NCBI Taxonomy" id="175570"/>
    <lineage>
        <taxon>Bacteria</taxon>
        <taxon>Bacillati</taxon>
        <taxon>Actinomycetota</taxon>
        <taxon>Actinomycetes</taxon>
        <taxon>Micromonosporales</taxon>
        <taxon>Micromonosporaceae</taxon>
        <taxon>Virgisporangium</taxon>
    </lineage>
</organism>
<dbReference type="Proteomes" id="UP000612585">
    <property type="component" value="Unassembled WGS sequence"/>
</dbReference>
<keyword evidence="6" id="KW-1185">Reference proteome</keyword>
<feature type="chain" id="PRO_5035267033" description="Carbohydrate ABC transporter substrate-binding protein, CUT1 family" evidence="4">
    <location>
        <begin position="20"/>
        <end position="431"/>
    </location>
</feature>
<comment type="caution">
    <text evidence="5">The sequence shown here is derived from an EMBL/GenBank/DDBJ whole genome shotgun (WGS) entry which is preliminary data.</text>
</comment>
<feature type="signal peptide" evidence="4">
    <location>
        <begin position="1"/>
        <end position="19"/>
    </location>
</feature>
<dbReference type="InterPro" id="IPR006059">
    <property type="entry name" value="SBP"/>
</dbReference>
<dbReference type="PROSITE" id="PS51257">
    <property type="entry name" value="PROKAR_LIPOPROTEIN"/>
    <property type="match status" value="1"/>
</dbReference>
<evidence type="ECO:0000313" key="6">
    <source>
        <dbReference type="Proteomes" id="UP000612585"/>
    </source>
</evidence>
<keyword evidence="3 4" id="KW-0732">Signal</keyword>
<evidence type="ECO:0000256" key="4">
    <source>
        <dbReference type="SAM" id="SignalP"/>
    </source>
</evidence>
<dbReference type="PANTHER" id="PTHR43649">
    <property type="entry name" value="ARABINOSE-BINDING PROTEIN-RELATED"/>
    <property type="match status" value="1"/>
</dbReference>
<dbReference type="SUPFAM" id="SSF53850">
    <property type="entry name" value="Periplasmic binding protein-like II"/>
    <property type="match status" value="1"/>
</dbReference>